<dbReference type="PANTHER" id="PTHR43537:SF47">
    <property type="entry name" value="REGULATORY PROTEIN GNTR HTH"/>
    <property type="match status" value="1"/>
</dbReference>
<dbReference type="InterPro" id="IPR000524">
    <property type="entry name" value="Tscrpt_reg_HTH_GntR"/>
</dbReference>
<dbReference type="Pfam" id="PF07729">
    <property type="entry name" value="FCD"/>
    <property type="match status" value="1"/>
</dbReference>
<dbReference type="CDD" id="cd07377">
    <property type="entry name" value="WHTH_GntR"/>
    <property type="match status" value="1"/>
</dbReference>
<comment type="caution">
    <text evidence="5">The sequence shown here is derived from an EMBL/GenBank/DDBJ whole genome shotgun (WGS) entry which is preliminary data.</text>
</comment>
<dbReference type="SMART" id="SM00895">
    <property type="entry name" value="FCD"/>
    <property type="match status" value="1"/>
</dbReference>
<evidence type="ECO:0000256" key="3">
    <source>
        <dbReference type="ARBA" id="ARBA00023163"/>
    </source>
</evidence>
<dbReference type="GO" id="GO:0003677">
    <property type="term" value="F:DNA binding"/>
    <property type="evidence" value="ECO:0007669"/>
    <property type="project" value="UniProtKB-KW"/>
</dbReference>
<keyword evidence="6" id="KW-1185">Reference proteome</keyword>
<dbReference type="InterPro" id="IPR008920">
    <property type="entry name" value="TF_FadR/GntR_C"/>
</dbReference>
<dbReference type="SUPFAM" id="SSF46785">
    <property type="entry name" value="Winged helix' DNA-binding domain"/>
    <property type="match status" value="1"/>
</dbReference>
<dbReference type="RefSeq" id="WP_307039992.1">
    <property type="nucleotide sequence ID" value="NZ_JAUSYY010000001.1"/>
</dbReference>
<keyword evidence="1" id="KW-0805">Transcription regulation</keyword>
<dbReference type="InterPro" id="IPR036390">
    <property type="entry name" value="WH_DNA-bd_sf"/>
</dbReference>
<dbReference type="SMART" id="SM00345">
    <property type="entry name" value="HTH_GNTR"/>
    <property type="match status" value="1"/>
</dbReference>
<accession>A0ABU0R602</accession>
<protein>
    <submittedName>
        <fullName evidence="5">DNA-binding FadR family transcriptional regulator</fullName>
    </submittedName>
</protein>
<reference evidence="5 6" key="1">
    <citation type="submission" date="2023-07" db="EMBL/GenBank/DDBJ databases">
        <title>Comparative genomics of wheat-associated soil bacteria to identify genetic determinants of phenazine resistance.</title>
        <authorList>
            <person name="Mouncey N."/>
        </authorList>
    </citation>
    <scope>NUCLEOTIDE SEQUENCE [LARGE SCALE GENOMIC DNA]</scope>
    <source>
        <strain evidence="5 6">V3I3</strain>
    </source>
</reference>
<dbReference type="Gene3D" id="1.10.10.10">
    <property type="entry name" value="Winged helix-like DNA-binding domain superfamily/Winged helix DNA-binding domain"/>
    <property type="match status" value="1"/>
</dbReference>
<dbReference type="Pfam" id="PF00392">
    <property type="entry name" value="GntR"/>
    <property type="match status" value="1"/>
</dbReference>
<dbReference type="EMBL" id="JAUSYY010000001">
    <property type="protein sequence ID" value="MDQ0893511.1"/>
    <property type="molecule type" value="Genomic_DNA"/>
</dbReference>
<dbReference type="SUPFAM" id="SSF48008">
    <property type="entry name" value="GntR ligand-binding domain-like"/>
    <property type="match status" value="1"/>
</dbReference>
<dbReference type="Proteomes" id="UP001239083">
    <property type="component" value="Unassembled WGS sequence"/>
</dbReference>
<evidence type="ECO:0000313" key="6">
    <source>
        <dbReference type="Proteomes" id="UP001239083"/>
    </source>
</evidence>
<sequence>MKQIARVSLVDTVVEQLRSEIVTGAWPVGSRIPSEAELVEALGVSRPSVREGVRALVQVGLLETRQGDGTYVVADNETAVALKHALHIADVREVLTVRRALDVVAAREAASRRTDDDLQRLRAALEGRRAAVAHEDVDAFIDHDVAFHIGIARASQNALLFELYRSFEDSLRDSVSRTNCFVNGTSDHDDFHSAILTAIESGDGAAATLATLSVLDDQEQSLNDVAP</sequence>
<dbReference type="PANTHER" id="PTHR43537">
    <property type="entry name" value="TRANSCRIPTIONAL REGULATOR, GNTR FAMILY"/>
    <property type="match status" value="1"/>
</dbReference>
<organism evidence="5 6">
    <name type="scientific">Agromyces ramosus</name>
    <dbReference type="NCBI Taxonomy" id="33879"/>
    <lineage>
        <taxon>Bacteria</taxon>
        <taxon>Bacillati</taxon>
        <taxon>Actinomycetota</taxon>
        <taxon>Actinomycetes</taxon>
        <taxon>Micrococcales</taxon>
        <taxon>Microbacteriaceae</taxon>
        <taxon>Agromyces</taxon>
    </lineage>
</organism>
<dbReference type="InterPro" id="IPR011711">
    <property type="entry name" value="GntR_C"/>
</dbReference>
<dbReference type="Gene3D" id="1.20.120.530">
    <property type="entry name" value="GntR ligand-binding domain-like"/>
    <property type="match status" value="1"/>
</dbReference>
<keyword evidence="2 5" id="KW-0238">DNA-binding</keyword>
<name>A0ABU0R602_9MICO</name>
<evidence type="ECO:0000259" key="4">
    <source>
        <dbReference type="PROSITE" id="PS50949"/>
    </source>
</evidence>
<feature type="domain" description="HTH gntR-type" evidence="4">
    <location>
        <begin position="7"/>
        <end position="75"/>
    </location>
</feature>
<evidence type="ECO:0000256" key="2">
    <source>
        <dbReference type="ARBA" id="ARBA00023125"/>
    </source>
</evidence>
<dbReference type="PROSITE" id="PS50949">
    <property type="entry name" value="HTH_GNTR"/>
    <property type="match status" value="1"/>
</dbReference>
<dbReference type="PRINTS" id="PR00035">
    <property type="entry name" value="HTHGNTR"/>
</dbReference>
<evidence type="ECO:0000313" key="5">
    <source>
        <dbReference type="EMBL" id="MDQ0893511.1"/>
    </source>
</evidence>
<keyword evidence="3" id="KW-0804">Transcription</keyword>
<evidence type="ECO:0000256" key="1">
    <source>
        <dbReference type="ARBA" id="ARBA00023015"/>
    </source>
</evidence>
<proteinExistence type="predicted"/>
<dbReference type="InterPro" id="IPR036388">
    <property type="entry name" value="WH-like_DNA-bd_sf"/>
</dbReference>
<gene>
    <name evidence="5" type="ORF">QFZ26_001066</name>
</gene>